<dbReference type="AlphaFoldDB" id="A0A1S1P340"/>
<feature type="compositionally biased region" description="Basic and acidic residues" evidence="1">
    <location>
        <begin position="99"/>
        <end position="114"/>
    </location>
</feature>
<reference evidence="2 3" key="1">
    <citation type="submission" date="2016-10" db="EMBL/GenBank/DDBJ databases">
        <title>Draft genome sequence of Methylobacterium extorquens CP3, a seed endophyte of Crotalaria pumila with plant growth-promoting and metal tolerance properties.</title>
        <authorList>
            <person name="Sanchez-Lopez A.S."/>
            <person name="Van Hamme J.D."/>
            <person name="Thijs S."/>
            <person name="Mcammond B.M."/>
            <person name="Stevens V."/>
            <person name="Gonzalez-Chavez M.D.C."/>
            <person name="Vangronsveld J."/>
        </authorList>
    </citation>
    <scope>NUCLEOTIDE SEQUENCE [LARGE SCALE GENOMIC DNA]</scope>
    <source>
        <strain evidence="2 3">CP3</strain>
    </source>
</reference>
<organism evidence="2 3">
    <name type="scientific">Methylorubrum extorquens</name>
    <name type="common">Methylobacterium dichloromethanicum</name>
    <name type="synonym">Methylobacterium extorquens</name>
    <dbReference type="NCBI Taxonomy" id="408"/>
    <lineage>
        <taxon>Bacteria</taxon>
        <taxon>Pseudomonadati</taxon>
        <taxon>Pseudomonadota</taxon>
        <taxon>Alphaproteobacteria</taxon>
        <taxon>Hyphomicrobiales</taxon>
        <taxon>Methylobacteriaceae</taxon>
        <taxon>Methylorubrum</taxon>
    </lineage>
</organism>
<evidence type="ECO:0000313" key="2">
    <source>
        <dbReference type="EMBL" id="OHV15649.1"/>
    </source>
</evidence>
<sequence length="143" mass="15796">MEIRPLALGLRRVRGVHVDLHRQAARHDVFQRKTPRQGDPVLRVQFGVGRQRQHDLARHLRVPTPLRRLDEVPQHGGLTQRRIRARRQQHGVVGGRAAMGERERRAGALVRDQRPGVVGGRARGRAAAGTADVPGSGEGDGHA</sequence>
<dbReference type="EMBL" id="MNAO01000234">
    <property type="protein sequence ID" value="OHV15649.1"/>
    <property type="molecule type" value="Genomic_DNA"/>
</dbReference>
<protein>
    <submittedName>
        <fullName evidence="2">Uncharacterized protein</fullName>
    </submittedName>
</protein>
<dbReference type="AntiFam" id="ANF00179">
    <property type="entry name" value="Shadow ORF (opposite mobL)"/>
</dbReference>
<accession>A0A1S1P340</accession>
<gene>
    <name evidence="2" type="ORF">BK022_17520</name>
</gene>
<name>A0A1S1P340_METEX</name>
<feature type="region of interest" description="Disordered" evidence="1">
    <location>
        <begin position="86"/>
        <end position="143"/>
    </location>
</feature>
<comment type="caution">
    <text evidence="2">The sequence shown here is derived from an EMBL/GenBank/DDBJ whole genome shotgun (WGS) entry which is preliminary data.</text>
</comment>
<evidence type="ECO:0000313" key="3">
    <source>
        <dbReference type="Proteomes" id="UP000180215"/>
    </source>
</evidence>
<proteinExistence type="predicted"/>
<evidence type="ECO:0000256" key="1">
    <source>
        <dbReference type="SAM" id="MobiDB-lite"/>
    </source>
</evidence>
<dbReference type="Proteomes" id="UP000180215">
    <property type="component" value="Unassembled WGS sequence"/>
</dbReference>